<dbReference type="Proteomes" id="UP000294257">
    <property type="component" value="Unassembled WGS sequence"/>
</dbReference>
<feature type="region of interest" description="Disordered" evidence="1">
    <location>
        <begin position="236"/>
        <end position="263"/>
    </location>
</feature>
<comment type="caution">
    <text evidence="2">The sequence shown here is derived from an EMBL/GenBank/DDBJ whole genome shotgun (WGS) entry which is preliminary data.</text>
</comment>
<feature type="region of interest" description="Disordered" evidence="1">
    <location>
        <begin position="178"/>
        <end position="204"/>
    </location>
</feature>
<gene>
    <name evidence="2" type="ORF">EV193_101330</name>
</gene>
<accession>A0A4Q7L5A5</accession>
<sequence length="263" mass="28891">MSRRRGRRRGRPQQIAVKLKLPFLGEISGTWEPDQAEVKAAWELYVELVTRVTVVELRPNEGLVREALTSFYSMFEITRTILRKYGPALARPHDPGQVVFGEVAVRVLDGALRPLLSRWHPALMTWESKRPEGTDPATHERNWERHDELREELAKTRVVLSGMADMLAAVANIAPLHPQVPDATPPQETAGGGAPLAGDPRQLASSRYNSGRETLIGSCVVRAITTTTGSFGSGFSSRCGTFGGTRKKSPGPPGSRTSFVPSW</sequence>
<reference evidence="2 3" key="1">
    <citation type="submission" date="2019-02" db="EMBL/GenBank/DDBJ databases">
        <title>Genomic Encyclopedia of Type Strains, Phase IV (KMG-IV): sequencing the most valuable type-strain genomes for metagenomic binning, comparative biology and taxonomic classification.</title>
        <authorList>
            <person name="Goeker M."/>
        </authorList>
    </citation>
    <scope>NUCLEOTIDE SEQUENCE [LARGE SCALE GENOMIC DNA]</scope>
    <source>
        <strain evidence="2 3">DSM 101727</strain>
    </source>
</reference>
<evidence type="ECO:0000313" key="2">
    <source>
        <dbReference type="EMBL" id="RZS44454.1"/>
    </source>
</evidence>
<evidence type="ECO:0000313" key="3">
    <source>
        <dbReference type="Proteomes" id="UP000294257"/>
    </source>
</evidence>
<proteinExistence type="predicted"/>
<keyword evidence="3" id="KW-1185">Reference proteome</keyword>
<dbReference type="EMBL" id="SGWQ01000001">
    <property type="protein sequence ID" value="RZS44454.1"/>
    <property type="molecule type" value="Genomic_DNA"/>
</dbReference>
<dbReference type="AlphaFoldDB" id="A0A4Q7L5A5"/>
<evidence type="ECO:0000256" key="1">
    <source>
        <dbReference type="SAM" id="MobiDB-lite"/>
    </source>
</evidence>
<name>A0A4Q7L5A5_9PSEU</name>
<organism evidence="2 3">
    <name type="scientific">Herbihabitans rhizosphaerae</name>
    <dbReference type="NCBI Taxonomy" id="1872711"/>
    <lineage>
        <taxon>Bacteria</taxon>
        <taxon>Bacillati</taxon>
        <taxon>Actinomycetota</taxon>
        <taxon>Actinomycetes</taxon>
        <taxon>Pseudonocardiales</taxon>
        <taxon>Pseudonocardiaceae</taxon>
        <taxon>Herbihabitans</taxon>
    </lineage>
</organism>
<protein>
    <submittedName>
        <fullName evidence="2">Uncharacterized protein</fullName>
    </submittedName>
</protein>